<dbReference type="GO" id="GO:0005886">
    <property type="term" value="C:plasma membrane"/>
    <property type="evidence" value="ECO:0007669"/>
    <property type="project" value="TreeGrafter"/>
</dbReference>
<evidence type="ECO:0000313" key="11">
    <source>
        <dbReference type="Proteomes" id="UP000292085"/>
    </source>
</evidence>
<accession>A0A4Q6Y1T6</accession>
<dbReference type="Pfam" id="PF02770">
    <property type="entry name" value="Acyl-CoA_dh_M"/>
    <property type="match status" value="1"/>
</dbReference>
<dbReference type="InterPro" id="IPR036250">
    <property type="entry name" value="AcylCo_DH-like_C"/>
</dbReference>
<dbReference type="Pfam" id="PF00441">
    <property type="entry name" value="Acyl-CoA_dh_1"/>
    <property type="match status" value="1"/>
</dbReference>
<evidence type="ECO:0000259" key="7">
    <source>
        <dbReference type="Pfam" id="PF00441"/>
    </source>
</evidence>
<dbReference type="InterPro" id="IPR037069">
    <property type="entry name" value="AcylCoA_DH/ox_N_sf"/>
</dbReference>
<dbReference type="InterPro" id="IPR046373">
    <property type="entry name" value="Acyl-CoA_Oxase/DH_mid-dom_sf"/>
</dbReference>
<keyword evidence="4 6" id="KW-0274">FAD</keyword>
<dbReference type="PANTHER" id="PTHR43292">
    <property type="entry name" value="ACYL-COA DEHYDROGENASE"/>
    <property type="match status" value="1"/>
</dbReference>
<evidence type="ECO:0000259" key="9">
    <source>
        <dbReference type="Pfam" id="PF02771"/>
    </source>
</evidence>
<keyword evidence="11" id="KW-1185">Reference proteome</keyword>
<reference evidence="10 11" key="1">
    <citation type="submission" date="2019-02" db="EMBL/GenBank/DDBJ databases">
        <authorList>
            <person name="Li Y."/>
        </authorList>
    </citation>
    <scope>NUCLEOTIDE SEQUENCE [LARGE SCALE GENOMIC DNA]</scope>
    <source>
        <strain evidence="10 11">3-7</strain>
    </source>
</reference>
<dbReference type="SUPFAM" id="SSF56645">
    <property type="entry name" value="Acyl-CoA dehydrogenase NM domain-like"/>
    <property type="match status" value="1"/>
</dbReference>
<evidence type="ECO:0000256" key="6">
    <source>
        <dbReference type="RuleBase" id="RU362125"/>
    </source>
</evidence>
<dbReference type="InterPro" id="IPR006091">
    <property type="entry name" value="Acyl-CoA_Oxase/DH_mid-dom"/>
</dbReference>
<comment type="caution">
    <text evidence="10">The sequence shown here is derived from an EMBL/GenBank/DDBJ whole genome shotgun (WGS) entry which is preliminary data.</text>
</comment>
<proteinExistence type="inferred from homology"/>
<dbReference type="InterPro" id="IPR013786">
    <property type="entry name" value="AcylCoA_DH/ox_N"/>
</dbReference>
<dbReference type="InterPro" id="IPR009100">
    <property type="entry name" value="AcylCoA_DH/oxidase_NM_dom_sf"/>
</dbReference>
<evidence type="ECO:0000313" key="10">
    <source>
        <dbReference type="EMBL" id="RZF63187.1"/>
    </source>
</evidence>
<keyword evidence="3 6" id="KW-0285">Flavoprotein</keyword>
<evidence type="ECO:0000256" key="4">
    <source>
        <dbReference type="ARBA" id="ARBA00022827"/>
    </source>
</evidence>
<dbReference type="Gene3D" id="2.40.110.10">
    <property type="entry name" value="Butyryl-CoA Dehydrogenase, subunit A, domain 2"/>
    <property type="match status" value="1"/>
</dbReference>
<dbReference type="Proteomes" id="UP000292085">
    <property type="component" value="Unassembled WGS sequence"/>
</dbReference>
<evidence type="ECO:0000256" key="3">
    <source>
        <dbReference type="ARBA" id="ARBA00022630"/>
    </source>
</evidence>
<dbReference type="AlphaFoldDB" id="A0A4Q6Y1T6"/>
<keyword evidence="5 6" id="KW-0560">Oxidoreductase</keyword>
<dbReference type="Gene3D" id="1.10.540.10">
    <property type="entry name" value="Acyl-CoA dehydrogenase/oxidase, N-terminal domain"/>
    <property type="match status" value="1"/>
</dbReference>
<dbReference type="SUPFAM" id="SSF47203">
    <property type="entry name" value="Acyl-CoA dehydrogenase C-terminal domain-like"/>
    <property type="match status" value="1"/>
</dbReference>
<dbReference type="InterPro" id="IPR009075">
    <property type="entry name" value="AcylCo_DH/oxidase_C"/>
</dbReference>
<protein>
    <submittedName>
        <fullName evidence="10">Acyl-CoA dehydrogenase</fullName>
    </submittedName>
</protein>
<name>A0A4Q6Y1T6_9SPHN</name>
<gene>
    <name evidence="10" type="ORF">EWE75_17295</name>
</gene>
<dbReference type="OrthoDB" id="9780544at2"/>
<dbReference type="InterPro" id="IPR052161">
    <property type="entry name" value="Mycobact_Acyl-CoA_DH"/>
</dbReference>
<sequence length="402" mass="43853">MDIELSPEDVAFREDVRRFLRENLPETVKSGAAATPSVFVEPEVGQVWNAVLHAKGWLGYQWPVQHGGTGWTPFQRYLFEKECAAAGAPNLTVLGLKLLAPVLWTFGTEEQKGFYLPRILSGEDYWCQGFSEPGAGSDLASLKTRAVRQGDHYIVSGSKIWTTHAHHANRMFTLVRTNTEVKKQAGISFLLIDLDSPGVSVRPIRTSAGDHEVNQVFLEDVAVPVENLVGNEGQGWTIAKFLLENERGGSCHAPKLIHDLDRIVSASHEQSDGRGGVLADDTDWKRRVARARLGVEALDMIELRIIAEIAEGNAPGPQTSLTKLLASNLRQEIDLLAVDLYGVAGLQLEKARPLHGGDAPVPVCAPGAMIASPRYLNSRAWTIFGGTNEVQSTIIARSVLGL</sequence>
<feature type="domain" description="Acyl-CoA dehydrogenase/oxidase N-terminal" evidence="9">
    <location>
        <begin position="7"/>
        <end position="123"/>
    </location>
</feature>
<organism evidence="10 11">
    <name type="scientific">Sphingomonas populi</name>
    <dbReference type="NCBI Taxonomy" id="2484750"/>
    <lineage>
        <taxon>Bacteria</taxon>
        <taxon>Pseudomonadati</taxon>
        <taxon>Pseudomonadota</taxon>
        <taxon>Alphaproteobacteria</taxon>
        <taxon>Sphingomonadales</taxon>
        <taxon>Sphingomonadaceae</taxon>
        <taxon>Sphingomonas</taxon>
    </lineage>
</organism>
<dbReference type="GO" id="GO:0016627">
    <property type="term" value="F:oxidoreductase activity, acting on the CH-CH group of donors"/>
    <property type="evidence" value="ECO:0007669"/>
    <property type="project" value="InterPro"/>
</dbReference>
<evidence type="ECO:0000259" key="8">
    <source>
        <dbReference type="Pfam" id="PF02770"/>
    </source>
</evidence>
<dbReference type="Gene3D" id="1.20.140.10">
    <property type="entry name" value="Butyryl-CoA Dehydrogenase, subunit A, domain 3"/>
    <property type="match status" value="1"/>
</dbReference>
<dbReference type="FunFam" id="2.40.110.10:FF:000011">
    <property type="entry name" value="Acyl-CoA dehydrogenase FadE34"/>
    <property type="match status" value="1"/>
</dbReference>
<dbReference type="Pfam" id="PF02771">
    <property type="entry name" value="Acyl-CoA_dh_N"/>
    <property type="match status" value="1"/>
</dbReference>
<feature type="domain" description="Acyl-CoA dehydrogenase/oxidase C-terminal" evidence="7">
    <location>
        <begin position="233"/>
        <end position="400"/>
    </location>
</feature>
<evidence type="ECO:0000256" key="1">
    <source>
        <dbReference type="ARBA" id="ARBA00001974"/>
    </source>
</evidence>
<evidence type="ECO:0000256" key="5">
    <source>
        <dbReference type="ARBA" id="ARBA00023002"/>
    </source>
</evidence>
<dbReference type="RefSeq" id="WP_130159360.1">
    <property type="nucleotide sequence ID" value="NZ_SGIS01000030.1"/>
</dbReference>
<dbReference type="EMBL" id="SGIS01000030">
    <property type="protein sequence ID" value="RZF63187.1"/>
    <property type="molecule type" value="Genomic_DNA"/>
</dbReference>
<comment type="cofactor">
    <cofactor evidence="1 6">
        <name>FAD</name>
        <dbReference type="ChEBI" id="CHEBI:57692"/>
    </cofactor>
</comment>
<comment type="similarity">
    <text evidence="2 6">Belongs to the acyl-CoA dehydrogenase family.</text>
</comment>
<dbReference type="PANTHER" id="PTHR43292:SF3">
    <property type="entry name" value="ACYL-COA DEHYDROGENASE FADE29"/>
    <property type="match status" value="1"/>
</dbReference>
<feature type="domain" description="Acyl-CoA oxidase/dehydrogenase middle" evidence="8">
    <location>
        <begin position="127"/>
        <end position="220"/>
    </location>
</feature>
<evidence type="ECO:0000256" key="2">
    <source>
        <dbReference type="ARBA" id="ARBA00009347"/>
    </source>
</evidence>
<dbReference type="GO" id="GO:0050660">
    <property type="term" value="F:flavin adenine dinucleotide binding"/>
    <property type="evidence" value="ECO:0007669"/>
    <property type="project" value="InterPro"/>
</dbReference>